<dbReference type="InterPro" id="IPR002123">
    <property type="entry name" value="Plipid/glycerol_acylTrfase"/>
</dbReference>
<evidence type="ECO:0000313" key="2">
    <source>
        <dbReference type="EMBL" id="BBX67509.1"/>
    </source>
</evidence>
<name>A0A7I7M815_9MYCO</name>
<organism evidence="2 3">
    <name type="scientific">Mycolicibacterium psychrotolerans</name>
    <dbReference type="NCBI Taxonomy" id="216929"/>
    <lineage>
        <taxon>Bacteria</taxon>
        <taxon>Bacillati</taxon>
        <taxon>Actinomycetota</taxon>
        <taxon>Actinomycetes</taxon>
        <taxon>Mycobacteriales</taxon>
        <taxon>Mycobacteriaceae</taxon>
        <taxon>Mycolicibacterium</taxon>
    </lineage>
</organism>
<proteinExistence type="predicted"/>
<sequence length="283" mass="31099">MEPTVAPETARVRSLRRALEFTADRAGPLVDATRPYVDGLENLPRDGRFLLVGNHTQAGVESFLVPYLVRRSLGVLVRPLVDRQMGRMRGLSGDLLAAAGGVVGSPAAARELMRRDEPVLVFPGGAREISKFKGEQNTLLWEGRAGFARVAIEHAYPIVPAALLGGDEIYRSLVARDSGWGRFTGALSRRMTGRTDTAMPLLRGVGPTMIPRPQRMYLRFAAPIETVAPEGAVMEEWVATVKRRTQQALERALADLGELRATDPYRRLDPRARAVALEPLTRL</sequence>
<dbReference type="RefSeq" id="WP_163720632.1">
    <property type="nucleotide sequence ID" value="NZ_AP022574.1"/>
</dbReference>
<dbReference type="Pfam" id="PF01553">
    <property type="entry name" value="Acyltransferase"/>
    <property type="match status" value="1"/>
</dbReference>
<gene>
    <name evidence="2" type="ORF">MPSYJ_09700</name>
</gene>
<dbReference type="GO" id="GO:0016746">
    <property type="term" value="F:acyltransferase activity"/>
    <property type="evidence" value="ECO:0007669"/>
    <property type="project" value="InterPro"/>
</dbReference>
<dbReference type="AlphaFoldDB" id="A0A7I7M815"/>
<dbReference type="SUPFAM" id="SSF69593">
    <property type="entry name" value="Glycerol-3-phosphate (1)-acyltransferase"/>
    <property type="match status" value="1"/>
</dbReference>
<dbReference type="CDD" id="cd07987">
    <property type="entry name" value="LPLAT_MGAT-like"/>
    <property type="match status" value="1"/>
</dbReference>
<dbReference type="PANTHER" id="PTHR22753">
    <property type="entry name" value="TRANSMEMBRANE PROTEIN 68"/>
    <property type="match status" value="1"/>
</dbReference>
<feature type="domain" description="Phospholipid/glycerol acyltransferase" evidence="1">
    <location>
        <begin position="49"/>
        <end position="166"/>
    </location>
</feature>
<dbReference type="PANTHER" id="PTHR22753:SF14">
    <property type="entry name" value="MONOACYLGLYCEROL_DIACYLGLYCEROL O-ACYLTRANSFERASE"/>
    <property type="match status" value="1"/>
</dbReference>
<dbReference type="Proteomes" id="UP000466514">
    <property type="component" value="Chromosome"/>
</dbReference>
<dbReference type="EMBL" id="AP022574">
    <property type="protein sequence ID" value="BBX67509.1"/>
    <property type="molecule type" value="Genomic_DNA"/>
</dbReference>
<protein>
    <submittedName>
        <fullName evidence="2">Membrane protein</fullName>
    </submittedName>
</protein>
<evidence type="ECO:0000259" key="1">
    <source>
        <dbReference type="SMART" id="SM00563"/>
    </source>
</evidence>
<keyword evidence="3" id="KW-1185">Reference proteome</keyword>
<evidence type="ECO:0000313" key="3">
    <source>
        <dbReference type="Proteomes" id="UP000466514"/>
    </source>
</evidence>
<dbReference type="KEGG" id="mpsc:MPSYJ_09700"/>
<dbReference type="SMART" id="SM00563">
    <property type="entry name" value="PlsC"/>
    <property type="match status" value="1"/>
</dbReference>
<dbReference type="GO" id="GO:0016020">
    <property type="term" value="C:membrane"/>
    <property type="evidence" value="ECO:0007669"/>
    <property type="project" value="TreeGrafter"/>
</dbReference>
<accession>A0A7I7M815</accession>
<reference evidence="2 3" key="1">
    <citation type="journal article" date="2019" name="Emerg. Microbes Infect.">
        <title>Comprehensive subspecies identification of 175 nontuberculous mycobacteria species based on 7547 genomic profiles.</title>
        <authorList>
            <person name="Matsumoto Y."/>
            <person name="Kinjo T."/>
            <person name="Motooka D."/>
            <person name="Nabeya D."/>
            <person name="Jung N."/>
            <person name="Uechi K."/>
            <person name="Horii T."/>
            <person name="Iida T."/>
            <person name="Fujita J."/>
            <person name="Nakamura S."/>
        </authorList>
    </citation>
    <scope>NUCLEOTIDE SEQUENCE [LARGE SCALE GENOMIC DNA]</scope>
    <source>
        <strain evidence="2 3">JCM 13323</strain>
    </source>
</reference>